<evidence type="ECO:0000256" key="1">
    <source>
        <dbReference type="SAM" id="Phobius"/>
    </source>
</evidence>
<name>A0A502FYI4_9SPHN</name>
<keyword evidence="1" id="KW-0472">Membrane</keyword>
<gene>
    <name evidence="2" type="ORF">EAH76_06960</name>
</gene>
<dbReference type="AlphaFoldDB" id="A0A502FYI4"/>
<keyword evidence="3" id="KW-1185">Reference proteome</keyword>
<reference evidence="2 3" key="1">
    <citation type="journal article" date="2019" name="Environ. Microbiol.">
        <title>Species interactions and distinct microbial communities in high Arctic permafrost affected cryosols are associated with the CH4 and CO2 gas fluxes.</title>
        <authorList>
            <person name="Altshuler I."/>
            <person name="Hamel J."/>
            <person name="Turney S."/>
            <person name="Magnuson E."/>
            <person name="Levesque R."/>
            <person name="Greer C."/>
            <person name="Whyte L.G."/>
        </authorList>
    </citation>
    <scope>NUCLEOTIDE SEQUENCE [LARGE SCALE GENOMIC DNA]</scope>
    <source>
        <strain evidence="2 3">E6.1</strain>
    </source>
</reference>
<accession>A0A502FYI4</accession>
<protein>
    <submittedName>
        <fullName evidence="2">Uncharacterized protein</fullName>
    </submittedName>
</protein>
<organism evidence="2 3">
    <name type="scientific">Sphingomonas glacialis</name>
    <dbReference type="NCBI Taxonomy" id="658225"/>
    <lineage>
        <taxon>Bacteria</taxon>
        <taxon>Pseudomonadati</taxon>
        <taxon>Pseudomonadota</taxon>
        <taxon>Alphaproteobacteria</taxon>
        <taxon>Sphingomonadales</taxon>
        <taxon>Sphingomonadaceae</taxon>
        <taxon>Sphingomonas</taxon>
    </lineage>
</organism>
<keyword evidence="1" id="KW-0812">Transmembrane</keyword>
<comment type="caution">
    <text evidence="2">The sequence shown here is derived from an EMBL/GenBank/DDBJ whole genome shotgun (WGS) entry which is preliminary data.</text>
</comment>
<dbReference type="RefSeq" id="WP_140849462.1">
    <property type="nucleotide sequence ID" value="NZ_RCZC01000002.1"/>
</dbReference>
<dbReference type="EMBL" id="RCZC01000002">
    <property type="protein sequence ID" value="TPG54400.1"/>
    <property type="molecule type" value="Genomic_DNA"/>
</dbReference>
<proteinExistence type="predicted"/>
<sequence length="79" mass="8168">MQTPQSPKRSKISPTAQASLSLLGFGLALLAFLIAIDRPQWFVLRPASGTAAALAKASVKPVDTHETARVGAAAADITP</sequence>
<keyword evidence="1" id="KW-1133">Transmembrane helix</keyword>
<dbReference type="Proteomes" id="UP000319931">
    <property type="component" value="Unassembled WGS sequence"/>
</dbReference>
<feature type="transmembrane region" description="Helical" evidence="1">
    <location>
        <begin position="16"/>
        <end position="36"/>
    </location>
</feature>
<evidence type="ECO:0000313" key="2">
    <source>
        <dbReference type="EMBL" id="TPG54400.1"/>
    </source>
</evidence>
<evidence type="ECO:0000313" key="3">
    <source>
        <dbReference type="Proteomes" id="UP000319931"/>
    </source>
</evidence>